<sequence>MRIVTSAEAHANLDAAAQALDCSHTMCSRALGRGDGYIGRHIREGVPALLSDRDALTIADFLGSDARLFGVVMPPKPKPVSQLPWWRKPMPTR</sequence>
<dbReference type="EMBL" id="JACIJJ010000001">
    <property type="protein sequence ID" value="MBB5697190.1"/>
    <property type="molecule type" value="Genomic_DNA"/>
</dbReference>
<proteinExistence type="predicted"/>
<evidence type="ECO:0000313" key="2">
    <source>
        <dbReference type="Proteomes" id="UP000557739"/>
    </source>
</evidence>
<accession>A0A7W9AMG4</accession>
<keyword evidence="2" id="KW-1185">Reference proteome</keyword>
<dbReference type="AlphaFoldDB" id="A0A7W9AMG4"/>
<dbReference type="Proteomes" id="UP000557739">
    <property type="component" value="Unassembled WGS sequence"/>
</dbReference>
<gene>
    <name evidence="1" type="ORF">FHR19_000515</name>
</gene>
<protein>
    <submittedName>
        <fullName evidence="1">Uncharacterized protein</fullName>
    </submittedName>
</protein>
<dbReference type="RefSeq" id="WP_184023895.1">
    <property type="nucleotide sequence ID" value="NZ_JACIJJ010000001.1"/>
</dbReference>
<evidence type="ECO:0000313" key="1">
    <source>
        <dbReference type="EMBL" id="MBB5697190.1"/>
    </source>
</evidence>
<comment type="caution">
    <text evidence="1">The sequence shown here is derived from an EMBL/GenBank/DDBJ whole genome shotgun (WGS) entry which is preliminary data.</text>
</comment>
<organism evidence="1 2">
    <name type="scientific">Sphingomonas yantingensis</name>
    <dbReference type="NCBI Taxonomy" id="1241761"/>
    <lineage>
        <taxon>Bacteria</taxon>
        <taxon>Pseudomonadati</taxon>
        <taxon>Pseudomonadota</taxon>
        <taxon>Alphaproteobacteria</taxon>
        <taxon>Sphingomonadales</taxon>
        <taxon>Sphingomonadaceae</taxon>
        <taxon>Sphingomonas</taxon>
    </lineage>
</organism>
<name>A0A7W9AMG4_9SPHN</name>
<reference evidence="1 2" key="1">
    <citation type="submission" date="2020-08" db="EMBL/GenBank/DDBJ databases">
        <title>Genomic Encyclopedia of Type Strains, Phase IV (KMG-IV): sequencing the most valuable type-strain genomes for metagenomic binning, comparative biology and taxonomic classification.</title>
        <authorList>
            <person name="Goeker M."/>
        </authorList>
    </citation>
    <scope>NUCLEOTIDE SEQUENCE [LARGE SCALE GENOMIC DNA]</scope>
    <source>
        <strain evidence="1 2">DSM 27244</strain>
    </source>
</reference>